<dbReference type="InterPro" id="IPR015943">
    <property type="entry name" value="WD40/YVTN_repeat-like_dom_sf"/>
</dbReference>
<dbReference type="Proteomes" id="UP000681720">
    <property type="component" value="Unassembled WGS sequence"/>
</dbReference>
<evidence type="ECO:0000313" key="6">
    <source>
        <dbReference type="Proteomes" id="UP000681967"/>
    </source>
</evidence>
<dbReference type="GO" id="GO:0005737">
    <property type="term" value="C:cytoplasm"/>
    <property type="evidence" value="ECO:0007669"/>
    <property type="project" value="TreeGrafter"/>
</dbReference>
<gene>
    <name evidence="4" type="ORF">BYL167_LOCUS25555</name>
    <name evidence="5" type="ORF">GIL414_LOCUS28997</name>
</gene>
<dbReference type="InterPro" id="IPR045151">
    <property type="entry name" value="DCAF8"/>
</dbReference>
<dbReference type="InterPro" id="IPR001680">
    <property type="entry name" value="WD40_rpt"/>
</dbReference>
<evidence type="ECO:0000313" key="5">
    <source>
        <dbReference type="EMBL" id="CAF4374500.1"/>
    </source>
</evidence>
<feature type="non-terminal residue" evidence="4">
    <location>
        <position position="1"/>
    </location>
</feature>
<dbReference type="PANTHER" id="PTHR15574:SF21">
    <property type="entry name" value="DDB1- AND CUL4-ASSOCIATED FACTOR 8"/>
    <property type="match status" value="1"/>
</dbReference>
<dbReference type="PROSITE" id="PS50294">
    <property type="entry name" value="WD_REPEATS_REGION"/>
    <property type="match status" value="1"/>
</dbReference>
<sequence length="69" mass="7673">MIADRNLIQRMKVSHTLDGHNGCVNALAFNRTGTLLASASDDLQIILWDWASNQAAVAYDSEHRSNVFQ</sequence>
<dbReference type="PROSITE" id="PS50082">
    <property type="entry name" value="WD_REPEATS_2"/>
    <property type="match status" value="1"/>
</dbReference>
<dbReference type="EMBL" id="CAJOBJ010051159">
    <property type="protein sequence ID" value="CAF4374500.1"/>
    <property type="molecule type" value="Genomic_DNA"/>
</dbReference>
<accession>A0A8S2STZ4</accession>
<comment type="caution">
    <text evidence="4">The sequence shown here is derived from an EMBL/GenBank/DDBJ whole genome shotgun (WGS) entry which is preliminary data.</text>
</comment>
<evidence type="ECO:0000256" key="1">
    <source>
        <dbReference type="ARBA" id="ARBA00022574"/>
    </source>
</evidence>
<dbReference type="GO" id="GO:0080008">
    <property type="term" value="C:Cul4-RING E3 ubiquitin ligase complex"/>
    <property type="evidence" value="ECO:0007669"/>
    <property type="project" value="TreeGrafter"/>
</dbReference>
<evidence type="ECO:0000256" key="2">
    <source>
        <dbReference type="ARBA" id="ARBA00022737"/>
    </source>
</evidence>
<dbReference type="AlphaFoldDB" id="A0A8S2STZ4"/>
<dbReference type="Gene3D" id="2.130.10.10">
    <property type="entry name" value="YVTN repeat-like/Quinoprotein amine dehydrogenase"/>
    <property type="match status" value="1"/>
</dbReference>
<dbReference type="Pfam" id="PF00400">
    <property type="entry name" value="WD40"/>
    <property type="match status" value="1"/>
</dbReference>
<dbReference type="PANTHER" id="PTHR15574">
    <property type="entry name" value="WD REPEAT DOMAIN-CONTAINING FAMILY"/>
    <property type="match status" value="1"/>
</dbReference>
<protein>
    <submittedName>
        <fullName evidence="4">Uncharacterized protein</fullName>
    </submittedName>
</protein>
<dbReference type="SMART" id="SM00320">
    <property type="entry name" value="WD40"/>
    <property type="match status" value="1"/>
</dbReference>
<name>A0A8S2STZ4_9BILA</name>
<proteinExistence type="predicted"/>
<organism evidence="4 6">
    <name type="scientific">Rotaria magnacalcarata</name>
    <dbReference type="NCBI Taxonomy" id="392030"/>
    <lineage>
        <taxon>Eukaryota</taxon>
        <taxon>Metazoa</taxon>
        <taxon>Spiralia</taxon>
        <taxon>Gnathifera</taxon>
        <taxon>Rotifera</taxon>
        <taxon>Eurotatoria</taxon>
        <taxon>Bdelloidea</taxon>
        <taxon>Philodinida</taxon>
        <taxon>Philodinidae</taxon>
        <taxon>Rotaria</taxon>
    </lineage>
</organism>
<evidence type="ECO:0000256" key="3">
    <source>
        <dbReference type="PROSITE-ProRule" id="PRU00221"/>
    </source>
</evidence>
<dbReference type="InterPro" id="IPR036322">
    <property type="entry name" value="WD40_repeat_dom_sf"/>
</dbReference>
<dbReference type="SUPFAM" id="SSF50978">
    <property type="entry name" value="WD40 repeat-like"/>
    <property type="match status" value="1"/>
</dbReference>
<dbReference type="EMBL" id="CAJOBH010026194">
    <property type="protein sequence ID" value="CAF4251116.1"/>
    <property type="molecule type" value="Genomic_DNA"/>
</dbReference>
<dbReference type="Proteomes" id="UP000681967">
    <property type="component" value="Unassembled WGS sequence"/>
</dbReference>
<reference evidence="4" key="1">
    <citation type="submission" date="2021-02" db="EMBL/GenBank/DDBJ databases">
        <authorList>
            <person name="Nowell W R."/>
        </authorList>
    </citation>
    <scope>NUCLEOTIDE SEQUENCE</scope>
</reference>
<feature type="repeat" description="WD" evidence="3">
    <location>
        <begin position="17"/>
        <end position="58"/>
    </location>
</feature>
<keyword evidence="2" id="KW-0677">Repeat</keyword>
<keyword evidence="1 3" id="KW-0853">WD repeat</keyword>
<evidence type="ECO:0000313" key="4">
    <source>
        <dbReference type="EMBL" id="CAF4251116.1"/>
    </source>
</evidence>